<keyword evidence="1" id="KW-0812">Transmembrane</keyword>
<reference evidence="2" key="1">
    <citation type="journal article" date="2015" name="Nature">
        <title>Complex archaea that bridge the gap between prokaryotes and eukaryotes.</title>
        <authorList>
            <person name="Spang A."/>
            <person name="Saw J.H."/>
            <person name="Jorgensen S.L."/>
            <person name="Zaremba-Niedzwiedzka K."/>
            <person name="Martijn J."/>
            <person name="Lind A.E."/>
            <person name="van Eijk R."/>
            <person name="Schleper C."/>
            <person name="Guy L."/>
            <person name="Ettema T.J."/>
        </authorList>
    </citation>
    <scope>NUCLEOTIDE SEQUENCE</scope>
</reference>
<accession>A0A0F9H0V6</accession>
<dbReference type="Pfam" id="PF05552">
    <property type="entry name" value="MS_channel_1st_1"/>
    <property type="match status" value="1"/>
</dbReference>
<dbReference type="Gene3D" id="1.10.287.1260">
    <property type="match status" value="1"/>
</dbReference>
<feature type="non-terminal residue" evidence="2">
    <location>
        <position position="75"/>
    </location>
</feature>
<proteinExistence type="predicted"/>
<dbReference type="InterPro" id="IPR008910">
    <property type="entry name" value="MSC_TM_helix"/>
</dbReference>
<evidence type="ECO:0000256" key="1">
    <source>
        <dbReference type="SAM" id="Phobius"/>
    </source>
</evidence>
<dbReference type="AlphaFoldDB" id="A0A0F9H0V6"/>
<keyword evidence="1" id="KW-0472">Membrane</keyword>
<protein>
    <submittedName>
        <fullName evidence="2">Uncharacterized protein</fullName>
    </submittedName>
</protein>
<keyword evidence="1" id="KW-1133">Transmembrane helix</keyword>
<gene>
    <name evidence="2" type="ORF">LCGC14_1843210</name>
</gene>
<dbReference type="EMBL" id="LAZR01018398">
    <property type="protein sequence ID" value="KKL96571.1"/>
    <property type="molecule type" value="Genomic_DNA"/>
</dbReference>
<sequence length="75" mass="8090">MFETYTTLMIAFLPNLALALAILAVFYVLGRILSKLVFKAGKTGKLGRENVYHLLASVAKFGSIIFGVLIALGTV</sequence>
<comment type="caution">
    <text evidence="2">The sequence shown here is derived from an EMBL/GenBank/DDBJ whole genome shotgun (WGS) entry which is preliminary data.</text>
</comment>
<feature type="transmembrane region" description="Helical" evidence="1">
    <location>
        <begin position="51"/>
        <end position="72"/>
    </location>
</feature>
<name>A0A0F9H0V6_9ZZZZ</name>
<organism evidence="2">
    <name type="scientific">marine sediment metagenome</name>
    <dbReference type="NCBI Taxonomy" id="412755"/>
    <lineage>
        <taxon>unclassified sequences</taxon>
        <taxon>metagenomes</taxon>
        <taxon>ecological metagenomes</taxon>
    </lineage>
</organism>
<evidence type="ECO:0000313" key="2">
    <source>
        <dbReference type="EMBL" id="KKL96571.1"/>
    </source>
</evidence>
<feature type="transmembrane region" description="Helical" evidence="1">
    <location>
        <begin position="6"/>
        <end position="30"/>
    </location>
</feature>